<evidence type="ECO:0000256" key="5">
    <source>
        <dbReference type="ARBA" id="ARBA00022984"/>
    </source>
</evidence>
<dbReference type="Proteomes" id="UP000229782">
    <property type="component" value="Unassembled WGS sequence"/>
</dbReference>
<dbReference type="GO" id="GO:0008360">
    <property type="term" value="P:regulation of cell shape"/>
    <property type="evidence" value="ECO:0007669"/>
    <property type="project" value="UniProtKB-KW"/>
</dbReference>
<proteinExistence type="inferred from homology"/>
<gene>
    <name evidence="12" type="ORF">COV60_02000</name>
</gene>
<dbReference type="AlphaFoldDB" id="A0A2H0N2K4"/>
<evidence type="ECO:0000256" key="8">
    <source>
        <dbReference type="PIRSR" id="PIRSR618044-2"/>
    </source>
</evidence>
<protein>
    <recommendedName>
        <fullName evidence="11">Peptidase S11 D-alanyl-D-alanine carboxypeptidase A N-terminal domain-containing protein</fullName>
    </recommendedName>
</protein>
<feature type="active site" description="Proton acceptor" evidence="7">
    <location>
        <position position="541"/>
    </location>
</feature>
<feature type="active site" evidence="7">
    <location>
        <position position="597"/>
    </location>
</feature>
<dbReference type="GO" id="GO:0030655">
    <property type="term" value="P:beta-lactam antibiotic catabolic process"/>
    <property type="evidence" value="ECO:0007669"/>
    <property type="project" value="InterPro"/>
</dbReference>
<evidence type="ECO:0000256" key="7">
    <source>
        <dbReference type="PIRSR" id="PIRSR618044-1"/>
    </source>
</evidence>
<dbReference type="GO" id="GO:0008800">
    <property type="term" value="F:beta-lactamase activity"/>
    <property type="evidence" value="ECO:0007669"/>
    <property type="project" value="InterPro"/>
</dbReference>
<evidence type="ECO:0000256" key="6">
    <source>
        <dbReference type="ARBA" id="ARBA00023316"/>
    </source>
</evidence>
<dbReference type="GO" id="GO:0071555">
    <property type="term" value="P:cell wall organization"/>
    <property type="evidence" value="ECO:0007669"/>
    <property type="project" value="UniProtKB-KW"/>
</dbReference>
<evidence type="ECO:0000256" key="10">
    <source>
        <dbReference type="SAM" id="SignalP"/>
    </source>
</evidence>
<reference evidence="12 13" key="1">
    <citation type="submission" date="2017-09" db="EMBL/GenBank/DDBJ databases">
        <title>Depth-based differentiation of microbial function through sediment-hosted aquifers and enrichment of novel symbionts in the deep terrestrial subsurface.</title>
        <authorList>
            <person name="Probst A.J."/>
            <person name="Ladd B."/>
            <person name="Jarett J.K."/>
            <person name="Geller-Mcgrath D.E."/>
            <person name="Sieber C.M."/>
            <person name="Emerson J.B."/>
            <person name="Anantharaman K."/>
            <person name="Thomas B.C."/>
            <person name="Malmstrom R."/>
            <person name="Stieglmeier M."/>
            <person name="Klingl A."/>
            <person name="Woyke T."/>
            <person name="Ryan C.M."/>
            <person name="Banfield J.F."/>
        </authorList>
    </citation>
    <scope>NUCLEOTIDE SEQUENCE [LARGE SCALE GENOMIC DNA]</scope>
    <source>
        <strain evidence="12">CG11_big_fil_rev_8_21_14_0_20_43_7</strain>
    </source>
</reference>
<keyword evidence="5" id="KW-0573">Peptidoglycan synthesis</keyword>
<accession>A0A2H0N2K4</accession>
<dbReference type="GO" id="GO:0009252">
    <property type="term" value="P:peptidoglycan biosynthetic process"/>
    <property type="evidence" value="ECO:0007669"/>
    <property type="project" value="UniProtKB-KW"/>
</dbReference>
<feature type="signal peptide" evidence="10">
    <location>
        <begin position="1"/>
        <end position="25"/>
    </location>
</feature>
<feature type="binding site" evidence="8">
    <location>
        <position position="708"/>
    </location>
    <ligand>
        <name>substrate</name>
    </ligand>
</feature>
<comment type="caution">
    <text evidence="12">The sequence shown here is derived from an EMBL/GenBank/DDBJ whole genome shotgun (WGS) entry which is preliminary data.</text>
</comment>
<dbReference type="Pfam" id="PF00768">
    <property type="entry name" value="Peptidase_S11"/>
    <property type="match status" value="1"/>
</dbReference>
<dbReference type="InterPro" id="IPR000871">
    <property type="entry name" value="Beta-lactam_class-A"/>
</dbReference>
<comment type="similarity">
    <text evidence="1 9">Belongs to the peptidase S11 family.</text>
</comment>
<dbReference type="PANTHER" id="PTHR35333:SF4">
    <property type="entry name" value="SLR0121 PROTEIN"/>
    <property type="match status" value="1"/>
</dbReference>
<feature type="active site" description="Acyl-ester intermediate" evidence="7">
    <location>
        <position position="538"/>
    </location>
</feature>
<feature type="chain" id="PRO_5013917134" description="Peptidase S11 D-alanyl-D-alanine carboxypeptidase A N-terminal domain-containing protein" evidence="10">
    <location>
        <begin position="26"/>
        <end position="759"/>
    </location>
</feature>
<evidence type="ECO:0000256" key="4">
    <source>
        <dbReference type="ARBA" id="ARBA00022960"/>
    </source>
</evidence>
<keyword evidence="6" id="KW-0961">Cell wall biogenesis/degradation</keyword>
<dbReference type="InterPro" id="IPR012338">
    <property type="entry name" value="Beta-lactam/transpept-like"/>
</dbReference>
<evidence type="ECO:0000313" key="12">
    <source>
        <dbReference type="EMBL" id="PIR03132.1"/>
    </source>
</evidence>
<dbReference type="PANTHER" id="PTHR35333">
    <property type="entry name" value="BETA-LACTAMASE"/>
    <property type="match status" value="1"/>
</dbReference>
<keyword evidence="3" id="KW-0378">Hydrolase</keyword>
<evidence type="ECO:0000256" key="1">
    <source>
        <dbReference type="ARBA" id="ARBA00007164"/>
    </source>
</evidence>
<dbReference type="PRINTS" id="PR00725">
    <property type="entry name" value="DADACBPTASE1"/>
</dbReference>
<dbReference type="InterPro" id="IPR018044">
    <property type="entry name" value="Peptidase_S11"/>
</dbReference>
<evidence type="ECO:0000256" key="2">
    <source>
        <dbReference type="ARBA" id="ARBA00022729"/>
    </source>
</evidence>
<dbReference type="GO" id="GO:0009002">
    <property type="term" value="F:serine-type D-Ala-D-Ala carboxypeptidase activity"/>
    <property type="evidence" value="ECO:0007669"/>
    <property type="project" value="InterPro"/>
</dbReference>
<organism evidence="12 13">
    <name type="scientific">Candidatus Magasanikbacteria bacterium CG11_big_fil_rev_8_21_14_0_20_43_7</name>
    <dbReference type="NCBI Taxonomy" id="1974654"/>
    <lineage>
        <taxon>Bacteria</taxon>
        <taxon>Candidatus Magasanikiibacteriota</taxon>
    </lineage>
</organism>
<sequence length="759" mass="85028">MKSIRFTLVLFLLSTLLFPQRTFLATEETFNPNFLISDEELQDWSSMGRPDIQAFLEERGSFLATHRTEDKDGISRLASDIIYRSAIDNKINPKYLLVKLQKEQSLITTQTPSQKQLDGATGYGITDGCGWTCETYFNNRGFGKQVDSAAGIMRWYYENVSTQSWIKRPPLGYQIDGQYITPTSLATAFLYTYTPHIEGNKNFWTLWQSWFDQVYPDGTILKTINGADVYIIQEGKKRKFASMSALVTRYDPKHIILVPASELSRYDLGADISLPNYSIVRAGSTYYLLDYNTKRPFANSEMVGTLGYNPDEILDVTEEALHAYNTGAILTSETANPLGEIIRLKENNALYYLQDNQYFPIYDDAILNINFSHLSVETATIEKLKGFVQGPPVRIKDGTLILVEGDNKVYVIEKGKKRHIASEEVFIGLGYSWNNIVTVNEFTGIAHETGQPVYLRAGVTAVADLPSSTQNTPENENTDITSPDDIQTKDVMVRTPSSSLAFIGAQFETPVDSYIVTDVNTGDVLSGKNVDTVRPMASLAKVMTAYTLLKEGLHLDDDTTYNDGAHGIHDPAFVQYRIKTGERVRNEHIFEAMLISSINAAARMLVSSVATESTFIKNMNVQLASWGLTNTSLVDVYGGGVQNDTTAREYATIFSKTTADETLREYLGKTSYEYDELFDLDGYPHHFDKHSNHLTTETGLPFTILASKTGYIEEAGDNLAMLVERKTDKKQFVIITLGNPNHTNKFEEPKAISIWAMGL</sequence>
<evidence type="ECO:0000259" key="11">
    <source>
        <dbReference type="Pfam" id="PF00768"/>
    </source>
</evidence>
<dbReference type="Gene3D" id="3.40.710.10">
    <property type="entry name" value="DD-peptidase/beta-lactamase superfamily"/>
    <property type="match status" value="1"/>
</dbReference>
<dbReference type="InterPro" id="IPR001967">
    <property type="entry name" value="Peptidase_S11_N"/>
</dbReference>
<dbReference type="SUPFAM" id="SSF56601">
    <property type="entry name" value="beta-lactamase/transpeptidase-like"/>
    <property type="match status" value="1"/>
</dbReference>
<keyword evidence="4" id="KW-0133">Cell shape</keyword>
<evidence type="ECO:0000256" key="9">
    <source>
        <dbReference type="RuleBase" id="RU004016"/>
    </source>
</evidence>
<evidence type="ECO:0000256" key="3">
    <source>
        <dbReference type="ARBA" id="ARBA00022801"/>
    </source>
</evidence>
<keyword evidence="2 10" id="KW-0732">Signal</keyword>
<dbReference type="GO" id="GO:0006508">
    <property type="term" value="P:proteolysis"/>
    <property type="evidence" value="ECO:0007669"/>
    <property type="project" value="InterPro"/>
</dbReference>
<dbReference type="EMBL" id="PCWM01000044">
    <property type="protein sequence ID" value="PIR03132.1"/>
    <property type="molecule type" value="Genomic_DNA"/>
</dbReference>
<name>A0A2H0N2K4_9BACT</name>
<dbReference type="GO" id="GO:0046677">
    <property type="term" value="P:response to antibiotic"/>
    <property type="evidence" value="ECO:0007669"/>
    <property type="project" value="InterPro"/>
</dbReference>
<evidence type="ECO:0000313" key="13">
    <source>
        <dbReference type="Proteomes" id="UP000229782"/>
    </source>
</evidence>
<feature type="domain" description="Peptidase S11 D-alanyl-D-alanine carboxypeptidase A N-terminal" evidence="11">
    <location>
        <begin position="511"/>
        <end position="735"/>
    </location>
</feature>